<keyword evidence="2" id="KW-0378">Hydrolase</keyword>
<evidence type="ECO:0000259" key="3">
    <source>
        <dbReference type="PROSITE" id="PS51635"/>
    </source>
</evidence>
<dbReference type="PANTHER" id="PTHR24138:SF12">
    <property type="entry name" value="PATATIN FAMILY PROTEIN"/>
    <property type="match status" value="1"/>
</dbReference>
<feature type="short sequence motif" description="DGA/G" evidence="2">
    <location>
        <begin position="184"/>
        <end position="186"/>
    </location>
</feature>
<dbReference type="PROSITE" id="PS51635">
    <property type="entry name" value="PNPLA"/>
    <property type="match status" value="1"/>
</dbReference>
<dbReference type="InterPro" id="IPR016035">
    <property type="entry name" value="Acyl_Trfase/lysoPLipase"/>
</dbReference>
<dbReference type="EMBL" id="JAHZIJ010000008">
    <property type="protein sequence ID" value="MBW7475674.1"/>
    <property type="molecule type" value="Genomic_DNA"/>
</dbReference>
<reference evidence="4 5" key="1">
    <citation type="submission" date="2021-07" db="EMBL/GenBank/DDBJ databases">
        <title>Paenibacillus radiodurans sp. nov., isolated from the southeastern edge of Tengger Desert.</title>
        <authorList>
            <person name="Zhang G."/>
        </authorList>
    </citation>
    <scope>NUCLEOTIDE SEQUENCE [LARGE SCALE GENOMIC DNA]</scope>
    <source>
        <strain evidence="4 5">DT7-4</strain>
    </source>
</reference>
<accession>A0ABS7D767</accession>
<evidence type="ECO:0000256" key="1">
    <source>
        <dbReference type="ARBA" id="ARBA00023098"/>
    </source>
</evidence>
<evidence type="ECO:0000313" key="5">
    <source>
        <dbReference type="Proteomes" id="UP000812277"/>
    </source>
</evidence>
<dbReference type="PANTHER" id="PTHR24138">
    <property type="entry name" value="INTRACELLLAR PHOSPHOLIPASE A FAMILY"/>
    <property type="match status" value="1"/>
</dbReference>
<feature type="active site" description="Nucleophile" evidence="2">
    <location>
        <position position="43"/>
    </location>
</feature>
<keyword evidence="5" id="KW-1185">Reference proteome</keyword>
<evidence type="ECO:0000313" key="4">
    <source>
        <dbReference type="EMBL" id="MBW7475674.1"/>
    </source>
</evidence>
<organism evidence="4 5">
    <name type="scientific">Paenibacillus oenotherae</name>
    <dbReference type="NCBI Taxonomy" id="1435645"/>
    <lineage>
        <taxon>Bacteria</taxon>
        <taxon>Bacillati</taxon>
        <taxon>Bacillota</taxon>
        <taxon>Bacilli</taxon>
        <taxon>Bacillales</taxon>
        <taxon>Paenibacillaceae</taxon>
        <taxon>Paenibacillus</taxon>
    </lineage>
</organism>
<dbReference type="Gene3D" id="3.40.1090.10">
    <property type="entry name" value="Cytosolic phospholipase A2 catalytic domain"/>
    <property type="match status" value="1"/>
</dbReference>
<keyword evidence="1 2" id="KW-0443">Lipid metabolism</keyword>
<dbReference type="SUPFAM" id="SSF52151">
    <property type="entry name" value="FabD/lysophospholipase-like"/>
    <property type="match status" value="1"/>
</dbReference>
<dbReference type="Proteomes" id="UP000812277">
    <property type="component" value="Unassembled WGS sequence"/>
</dbReference>
<dbReference type="CDD" id="cd07199">
    <property type="entry name" value="Pat17_PNPLA8_PNPLA9_like"/>
    <property type="match status" value="1"/>
</dbReference>
<dbReference type="RefSeq" id="WP_219872922.1">
    <property type="nucleotide sequence ID" value="NZ_JAHZIJ010000008.1"/>
</dbReference>
<keyword evidence="2" id="KW-0442">Lipid degradation</keyword>
<dbReference type="InterPro" id="IPR047156">
    <property type="entry name" value="Teg/CotR/CapV-like"/>
</dbReference>
<evidence type="ECO:0000256" key="2">
    <source>
        <dbReference type="PROSITE-ProRule" id="PRU01161"/>
    </source>
</evidence>
<gene>
    <name evidence="4" type="ORF">K0T92_13050</name>
</gene>
<dbReference type="NCBIfam" id="NF041079">
    <property type="entry name" value="CBASS_lipase"/>
    <property type="match status" value="1"/>
</dbReference>
<proteinExistence type="predicted"/>
<name>A0ABS7D767_9BACL</name>
<dbReference type="Pfam" id="PF01734">
    <property type="entry name" value="Patatin"/>
    <property type="match status" value="1"/>
</dbReference>
<protein>
    <submittedName>
        <fullName evidence="4">Patatin-like phospholipase family protein</fullName>
    </submittedName>
</protein>
<feature type="short sequence motif" description="GXGXXG" evidence="2">
    <location>
        <begin position="9"/>
        <end position="14"/>
    </location>
</feature>
<feature type="active site" description="Proton acceptor" evidence="2">
    <location>
        <position position="184"/>
    </location>
</feature>
<comment type="caution">
    <text evidence="4">The sequence shown here is derived from an EMBL/GenBank/DDBJ whole genome shotgun (WGS) entry which is preliminary data.</text>
</comment>
<sequence>MKRILSIDGGGIKGVFPAAILKHMEEQLPNPISRYFDLIVGTSTGGIIALALGLGLSGREIVSFYEIHGPRIFIPKKKGLFSGLVHKASFGYSDMIFDTKYEANLLKSALAETFEGLRIGDSHNRLVIPSFNIQTGSVHIFKTRHHERFEKDWRVPAVEAGLATSAAPIYFDTFRTASGVPLVDGGVFANNPVGLAVVEAIGVLGWKPEEIQVLSLGCTHEAYHANLEKPNLGYKDWGPQGLTELFMRAQDSASLGTAMLLAGHPIHNNVYRLSKEAPPKLYTLDGVNRIDLLKSLAADVAREEIAKLRKLGFFDQPAEAFVPIPMPNVKEGVAG</sequence>
<dbReference type="InterPro" id="IPR002641">
    <property type="entry name" value="PNPLA_dom"/>
</dbReference>
<feature type="short sequence motif" description="GXSXG" evidence="2">
    <location>
        <begin position="41"/>
        <end position="45"/>
    </location>
</feature>
<feature type="domain" description="PNPLA" evidence="3">
    <location>
        <begin position="5"/>
        <end position="197"/>
    </location>
</feature>